<organism evidence="1 2">
    <name type="scientific">Bacillus luti</name>
    <dbReference type="NCBI Taxonomy" id="2026191"/>
    <lineage>
        <taxon>Bacteria</taxon>
        <taxon>Bacillati</taxon>
        <taxon>Bacillota</taxon>
        <taxon>Bacilli</taxon>
        <taxon>Bacillales</taxon>
        <taxon>Bacillaceae</taxon>
        <taxon>Bacillus</taxon>
        <taxon>Bacillus cereus group</taxon>
    </lineage>
</organism>
<evidence type="ECO:0000313" key="2">
    <source>
        <dbReference type="Proteomes" id="UP001365619"/>
    </source>
</evidence>
<sequence>MLQLILLLLQSLFKKNSVPDKKKTEISTYEIKIPPKKRFTLRIKNENNWWYIYDEKLQNYVKAIVYDEDRKNLSYFNQYISWEDESRFNALCLPGRDFKYFSVIDLKTNDNISGFSSIEEAKNFARVLNDIHGDKKLLEIAKRSVSEFDNRTRYIVKGNENSKTYEIYDSKTRTYLRRILNNSFKTFDEAKIIAHLFNLIVVKKCDL</sequence>
<keyword evidence="2" id="KW-1185">Reference proteome</keyword>
<accession>A0ABU8HXI8</accession>
<proteinExistence type="predicted"/>
<evidence type="ECO:0000313" key="1">
    <source>
        <dbReference type="EMBL" id="MEI5931283.1"/>
    </source>
</evidence>
<name>A0ABU8HXI8_9BACI</name>
<comment type="caution">
    <text evidence="1">The sequence shown here is derived from an EMBL/GenBank/DDBJ whole genome shotgun (WGS) entry which is preliminary data.</text>
</comment>
<dbReference type="Proteomes" id="UP001365619">
    <property type="component" value="Unassembled WGS sequence"/>
</dbReference>
<dbReference type="RefSeq" id="WP_144290931.1">
    <property type="nucleotide sequence ID" value="NZ_DALZKM010000148.1"/>
</dbReference>
<gene>
    <name evidence="1" type="ORF">WBS43_21430</name>
</gene>
<dbReference type="EMBL" id="JBBAGW010000009">
    <property type="protein sequence ID" value="MEI5931283.1"/>
    <property type="molecule type" value="Genomic_DNA"/>
</dbReference>
<protein>
    <submittedName>
        <fullName evidence="1">Uncharacterized protein</fullName>
    </submittedName>
</protein>
<reference evidence="1 2" key="1">
    <citation type="submission" date="2024-03" db="EMBL/GenBank/DDBJ databases">
        <title>A Rare Waterborne Outbreak of Bacillus cereus in China: Epidemiologic Survey, Genomic Insights and Virulence Characteristics.</title>
        <authorList>
            <person name="Wang S."/>
        </authorList>
    </citation>
    <scope>NUCLEOTIDE SEQUENCE [LARGE SCALE GENOMIC DNA]</scope>
    <source>
        <strain evidence="1 2">BC008</strain>
    </source>
</reference>